<dbReference type="Proteomes" id="UP000012112">
    <property type="component" value="Unassembled WGS sequence"/>
</dbReference>
<evidence type="ECO:0000313" key="1">
    <source>
        <dbReference type="EMBL" id="EMO55827.1"/>
    </source>
</evidence>
<name>M6VEC6_9LEPT</name>
<reference evidence="1 2" key="1">
    <citation type="submission" date="2013-01" db="EMBL/GenBank/DDBJ databases">
        <authorList>
            <person name="Harkins D.M."/>
            <person name="Durkin A.S."/>
            <person name="Brinkac L.M."/>
            <person name="Haft D.H."/>
            <person name="Selengut J.D."/>
            <person name="Sanka R."/>
            <person name="DePew J."/>
            <person name="Purushe J."/>
            <person name="Matthias M.A."/>
            <person name="Vinetz J.M."/>
            <person name="Sutton G.G."/>
            <person name="Nierman W.C."/>
            <person name="Fouts D.E."/>
        </authorList>
    </citation>
    <scope>NUCLEOTIDE SEQUENCE [LARGE SCALE GENOMIC DNA]</scope>
    <source>
        <strain evidence="1 2">HAI1536</strain>
    </source>
</reference>
<dbReference type="EMBL" id="AKWD02000005">
    <property type="protein sequence ID" value="EMO55827.1"/>
    <property type="molecule type" value="Genomic_DNA"/>
</dbReference>
<evidence type="ECO:0000313" key="2">
    <source>
        <dbReference type="Proteomes" id="UP000012112"/>
    </source>
</evidence>
<comment type="caution">
    <text evidence="1">The sequence shown here is derived from an EMBL/GenBank/DDBJ whole genome shotgun (WGS) entry which is preliminary data.</text>
</comment>
<accession>M6VEC6</accession>
<dbReference type="NCBIfam" id="NF038393">
    <property type="entry name" value="lipo_LIC_10705"/>
    <property type="match status" value="1"/>
</dbReference>
<evidence type="ECO:0008006" key="3">
    <source>
        <dbReference type="Google" id="ProtNLM"/>
    </source>
</evidence>
<dbReference type="AlphaFoldDB" id="M6VEC6"/>
<organism evidence="1 2">
    <name type="scientific">Leptospira noguchii</name>
    <dbReference type="NCBI Taxonomy" id="28182"/>
    <lineage>
        <taxon>Bacteria</taxon>
        <taxon>Pseudomonadati</taxon>
        <taxon>Spirochaetota</taxon>
        <taxon>Spirochaetia</taxon>
        <taxon>Leptospirales</taxon>
        <taxon>Leptospiraceae</taxon>
        <taxon>Leptospira</taxon>
    </lineage>
</organism>
<protein>
    <recommendedName>
        <fullName evidence="3">Lipoprotein</fullName>
    </recommendedName>
</protein>
<gene>
    <name evidence="1" type="ORF">LEP1GSC172_0631</name>
</gene>
<proteinExistence type="predicted"/>
<sequence>MVVSFNHILKNEYSRRGPMFKRILSLIFVSYFSFSCDYSQGTSTSDYHNEFMLEYSIFFILPNLDFNQYCPPTEEIPILEPGTYTRYMSEGDTYIFDNRARLNGIYTGGSYEYFTFTIQENPGQEIKLTSPYCGSSSEEYEADDDSGLSGQLEVLNLDLKIPPLPQRRLGFFAKLKAVSGSGTVTFTTPSAQNPPR</sequence>